<dbReference type="InterPro" id="IPR006139">
    <property type="entry name" value="D-isomer_2_OHA_DH_cat_dom"/>
</dbReference>
<dbReference type="Pfam" id="PF02826">
    <property type="entry name" value="2-Hacid_dh_C"/>
    <property type="match status" value="1"/>
</dbReference>
<protein>
    <submittedName>
        <fullName evidence="7">Glycerate dehydrogenase</fullName>
    </submittedName>
</protein>
<feature type="domain" description="D-isomer specific 2-hydroxyacid dehydrogenase NAD-binding" evidence="6">
    <location>
        <begin position="111"/>
        <end position="289"/>
    </location>
</feature>
<dbReference type="SUPFAM" id="SSF52283">
    <property type="entry name" value="Formate/glycerate dehydrogenase catalytic domain-like"/>
    <property type="match status" value="1"/>
</dbReference>
<dbReference type="GO" id="GO:0051287">
    <property type="term" value="F:NAD binding"/>
    <property type="evidence" value="ECO:0007669"/>
    <property type="project" value="InterPro"/>
</dbReference>
<keyword evidence="2 4" id="KW-0560">Oxidoreductase</keyword>
<evidence type="ECO:0000259" key="5">
    <source>
        <dbReference type="Pfam" id="PF00389"/>
    </source>
</evidence>
<keyword evidence="8" id="KW-1185">Reference proteome</keyword>
<dbReference type="InterPro" id="IPR006140">
    <property type="entry name" value="D-isomer_DH_NAD-bd"/>
</dbReference>
<accession>A0A4R3N4G2</accession>
<reference evidence="7 8" key="1">
    <citation type="submission" date="2019-03" db="EMBL/GenBank/DDBJ databases">
        <title>Genomic Encyclopedia of Type Strains, Phase IV (KMG-IV): sequencing the most valuable type-strain genomes for metagenomic binning, comparative biology and taxonomic classification.</title>
        <authorList>
            <person name="Goeker M."/>
        </authorList>
    </citation>
    <scope>NUCLEOTIDE SEQUENCE [LARGE SCALE GENOMIC DNA]</scope>
    <source>
        <strain evidence="7 8">DSM 13587</strain>
    </source>
</reference>
<dbReference type="Pfam" id="PF00389">
    <property type="entry name" value="2-Hacid_dh"/>
    <property type="match status" value="1"/>
</dbReference>
<proteinExistence type="inferred from homology"/>
<dbReference type="InterPro" id="IPR050418">
    <property type="entry name" value="D-iso_2-hydroxyacid_DH_PdxB"/>
</dbReference>
<sequence>MPPLNGVLLDLATIDQGDLDLSSLDRINIHWQRHAYTEPTDTLERIRHARILVTNKVALDRPTLAGAEALRLVCIAATGTNNVDLEAARALGIAVTNVVRYATPAVVQHVFALILALTIRLPNYQRAVSAGAWQHHDRFCLMDYPIRELAGRNLGIVGFGELGQAVARVAEAFGMRILVAQRPGGPPHEGRLSLDELLPQVDVLSLHCPLTEATRGLIGLRELGLMRRDALLINTARGGIVDEPALAEALRRGVIGGAGIDVLSREPPREGNPLLAPDIPNLIVTPHTAWASREARQRVVDEVAANIDAFLAGQARNRVD</sequence>
<gene>
    <name evidence="7" type="ORF">EDC35_101189</name>
</gene>
<dbReference type="Proteomes" id="UP000295717">
    <property type="component" value="Unassembled WGS sequence"/>
</dbReference>
<evidence type="ECO:0000256" key="4">
    <source>
        <dbReference type="RuleBase" id="RU003719"/>
    </source>
</evidence>
<dbReference type="Gene3D" id="3.40.50.720">
    <property type="entry name" value="NAD(P)-binding Rossmann-like Domain"/>
    <property type="match status" value="2"/>
</dbReference>
<dbReference type="OrthoDB" id="9805416at2"/>
<dbReference type="GO" id="GO:0016616">
    <property type="term" value="F:oxidoreductase activity, acting on the CH-OH group of donors, NAD or NADP as acceptor"/>
    <property type="evidence" value="ECO:0007669"/>
    <property type="project" value="InterPro"/>
</dbReference>
<evidence type="ECO:0000259" key="6">
    <source>
        <dbReference type="Pfam" id="PF02826"/>
    </source>
</evidence>
<keyword evidence="3" id="KW-0520">NAD</keyword>
<dbReference type="PANTHER" id="PTHR43761">
    <property type="entry name" value="D-ISOMER SPECIFIC 2-HYDROXYACID DEHYDROGENASE FAMILY PROTEIN (AFU_ORTHOLOGUE AFUA_1G13630)"/>
    <property type="match status" value="1"/>
</dbReference>
<evidence type="ECO:0000256" key="3">
    <source>
        <dbReference type="ARBA" id="ARBA00023027"/>
    </source>
</evidence>
<organism evidence="7 8">
    <name type="scientific">Thiobaca trueperi</name>
    <dbReference type="NCBI Taxonomy" id="127458"/>
    <lineage>
        <taxon>Bacteria</taxon>
        <taxon>Pseudomonadati</taxon>
        <taxon>Pseudomonadota</taxon>
        <taxon>Gammaproteobacteria</taxon>
        <taxon>Chromatiales</taxon>
        <taxon>Chromatiaceae</taxon>
        <taxon>Thiobaca</taxon>
    </lineage>
</organism>
<evidence type="ECO:0000256" key="2">
    <source>
        <dbReference type="ARBA" id="ARBA00023002"/>
    </source>
</evidence>
<dbReference type="PANTHER" id="PTHR43761:SF1">
    <property type="entry name" value="D-ISOMER SPECIFIC 2-HYDROXYACID DEHYDROGENASE CATALYTIC DOMAIN-CONTAINING PROTEIN-RELATED"/>
    <property type="match status" value="1"/>
</dbReference>
<dbReference type="EMBL" id="SMAO01000001">
    <property type="protein sequence ID" value="TCT23875.1"/>
    <property type="molecule type" value="Genomic_DNA"/>
</dbReference>
<evidence type="ECO:0000313" key="7">
    <source>
        <dbReference type="EMBL" id="TCT23875.1"/>
    </source>
</evidence>
<comment type="similarity">
    <text evidence="1 4">Belongs to the D-isomer specific 2-hydroxyacid dehydrogenase family.</text>
</comment>
<evidence type="ECO:0000313" key="8">
    <source>
        <dbReference type="Proteomes" id="UP000295717"/>
    </source>
</evidence>
<dbReference type="NCBIfam" id="NF005069">
    <property type="entry name" value="PRK06487.1"/>
    <property type="match status" value="1"/>
</dbReference>
<dbReference type="InterPro" id="IPR036291">
    <property type="entry name" value="NAD(P)-bd_dom_sf"/>
</dbReference>
<evidence type="ECO:0000256" key="1">
    <source>
        <dbReference type="ARBA" id="ARBA00005854"/>
    </source>
</evidence>
<comment type="caution">
    <text evidence="7">The sequence shown here is derived from an EMBL/GenBank/DDBJ whole genome shotgun (WGS) entry which is preliminary data.</text>
</comment>
<dbReference type="PROSITE" id="PS00671">
    <property type="entry name" value="D_2_HYDROXYACID_DH_3"/>
    <property type="match status" value="1"/>
</dbReference>
<dbReference type="RefSeq" id="WP_132974965.1">
    <property type="nucleotide sequence ID" value="NZ_SMAO01000001.1"/>
</dbReference>
<dbReference type="CDD" id="cd12162">
    <property type="entry name" value="2-Hacid_dh_4"/>
    <property type="match status" value="1"/>
</dbReference>
<name>A0A4R3N4G2_9GAMM</name>
<dbReference type="SUPFAM" id="SSF51735">
    <property type="entry name" value="NAD(P)-binding Rossmann-fold domains"/>
    <property type="match status" value="1"/>
</dbReference>
<dbReference type="AlphaFoldDB" id="A0A4R3N4G2"/>
<dbReference type="InterPro" id="IPR029753">
    <property type="entry name" value="D-isomer_DH_CS"/>
</dbReference>
<feature type="domain" description="D-isomer specific 2-hydroxyacid dehydrogenase catalytic" evidence="5">
    <location>
        <begin position="38"/>
        <end position="319"/>
    </location>
</feature>